<dbReference type="Proteomes" id="UP000799640">
    <property type="component" value="Unassembled WGS sequence"/>
</dbReference>
<protein>
    <recommendedName>
        <fullName evidence="1">Hypervirulence associated protein TUDOR domain-containing protein</fullName>
    </recommendedName>
</protein>
<sequence>MVNQSTLSDSPASAEIEVDTPSVYDVSPAPMYDIGDEVTYKPVGGPTSHTSTSIGTITKVLTQPGRAAGRNVNASEEDPRYEILNNHTQKKSAMYEKNVLGRVSDGVLP</sequence>
<gene>
    <name evidence="2" type="ORF">EJ06DRAFT_532743</name>
</gene>
<name>A0A6G1HP34_9PEZI</name>
<dbReference type="AlphaFoldDB" id="A0A6G1HP34"/>
<feature type="domain" description="Hypervirulence associated protein TUDOR" evidence="1">
    <location>
        <begin position="35"/>
        <end position="99"/>
    </location>
</feature>
<accession>A0A6G1HP34</accession>
<reference evidence="2" key="1">
    <citation type="journal article" date="2020" name="Stud. Mycol.">
        <title>101 Dothideomycetes genomes: a test case for predicting lifestyles and emergence of pathogens.</title>
        <authorList>
            <person name="Haridas S."/>
            <person name="Albert R."/>
            <person name="Binder M."/>
            <person name="Bloem J."/>
            <person name="Labutti K."/>
            <person name="Salamov A."/>
            <person name="Andreopoulos B."/>
            <person name="Baker S."/>
            <person name="Barry K."/>
            <person name="Bills G."/>
            <person name="Bluhm B."/>
            <person name="Cannon C."/>
            <person name="Castanera R."/>
            <person name="Culley D."/>
            <person name="Daum C."/>
            <person name="Ezra D."/>
            <person name="Gonzalez J."/>
            <person name="Henrissat B."/>
            <person name="Kuo A."/>
            <person name="Liang C."/>
            <person name="Lipzen A."/>
            <person name="Lutzoni F."/>
            <person name="Magnuson J."/>
            <person name="Mondo S."/>
            <person name="Nolan M."/>
            <person name="Ohm R."/>
            <person name="Pangilinan J."/>
            <person name="Park H.-J."/>
            <person name="Ramirez L."/>
            <person name="Alfaro M."/>
            <person name="Sun H."/>
            <person name="Tritt A."/>
            <person name="Yoshinaga Y."/>
            <person name="Zwiers L.-H."/>
            <person name="Turgeon B."/>
            <person name="Goodwin S."/>
            <person name="Spatafora J."/>
            <person name="Crous P."/>
            <person name="Grigoriev I."/>
        </authorList>
    </citation>
    <scope>NUCLEOTIDE SEQUENCE</scope>
    <source>
        <strain evidence="2">CBS 262.69</strain>
    </source>
</reference>
<evidence type="ECO:0000259" key="1">
    <source>
        <dbReference type="Pfam" id="PF11160"/>
    </source>
</evidence>
<proteinExistence type="predicted"/>
<organism evidence="2 3">
    <name type="scientific">Trichodelitschia bisporula</name>
    <dbReference type="NCBI Taxonomy" id="703511"/>
    <lineage>
        <taxon>Eukaryota</taxon>
        <taxon>Fungi</taxon>
        <taxon>Dikarya</taxon>
        <taxon>Ascomycota</taxon>
        <taxon>Pezizomycotina</taxon>
        <taxon>Dothideomycetes</taxon>
        <taxon>Dothideomycetes incertae sedis</taxon>
        <taxon>Phaeotrichales</taxon>
        <taxon>Phaeotrichaceae</taxon>
        <taxon>Trichodelitschia</taxon>
    </lineage>
</organism>
<evidence type="ECO:0000313" key="2">
    <source>
        <dbReference type="EMBL" id="KAF2397752.1"/>
    </source>
</evidence>
<dbReference type="Pfam" id="PF11160">
    <property type="entry name" value="Hva1_TUDOR"/>
    <property type="match status" value="1"/>
</dbReference>
<dbReference type="EMBL" id="ML996702">
    <property type="protein sequence ID" value="KAF2397752.1"/>
    <property type="molecule type" value="Genomic_DNA"/>
</dbReference>
<keyword evidence="3" id="KW-1185">Reference proteome</keyword>
<dbReference type="InterPro" id="IPR021331">
    <property type="entry name" value="Hva1_TUDOR"/>
</dbReference>
<evidence type="ECO:0000313" key="3">
    <source>
        <dbReference type="Proteomes" id="UP000799640"/>
    </source>
</evidence>
<dbReference type="OrthoDB" id="10052172at2759"/>